<dbReference type="GO" id="GO:0007131">
    <property type="term" value="P:reciprocal meiotic recombination"/>
    <property type="evidence" value="ECO:0007669"/>
    <property type="project" value="TreeGrafter"/>
</dbReference>
<keyword evidence="6" id="KW-0539">Nucleus</keyword>
<dbReference type="GO" id="GO:0033063">
    <property type="term" value="C:Rad51B-Rad51C-Rad51D-XRCC2 complex"/>
    <property type="evidence" value="ECO:0007669"/>
    <property type="project" value="TreeGrafter"/>
</dbReference>
<dbReference type="GO" id="GO:0140664">
    <property type="term" value="F:ATP-dependent DNA damage sensor activity"/>
    <property type="evidence" value="ECO:0007669"/>
    <property type="project" value="InterPro"/>
</dbReference>
<protein>
    <recommendedName>
        <fullName evidence="8">RecA family profile 1 domain-containing protein</fullName>
    </recommendedName>
</protein>
<dbReference type="AlphaFoldDB" id="A0A1E3P548"/>
<organism evidence="9 10">
    <name type="scientific">Wickerhamomyces anomalus (strain ATCC 58044 / CBS 1984 / NCYC 433 / NRRL Y-366-8)</name>
    <name type="common">Yeast</name>
    <name type="synonym">Hansenula anomala</name>
    <dbReference type="NCBI Taxonomy" id="683960"/>
    <lineage>
        <taxon>Eukaryota</taxon>
        <taxon>Fungi</taxon>
        <taxon>Dikarya</taxon>
        <taxon>Ascomycota</taxon>
        <taxon>Saccharomycotina</taxon>
        <taxon>Saccharomycetes</taxon>
        <taxon>Phaffomycetales</taxon>
        <taxon>Wickerhamomycetaceae</taxon>
        <taxon>Wickerhamomyces</taxon>
    </lineage>
</organism>
<evidence type="ECO:0000256" key="2">
    <source>
        <dbReference type="ARBA" id="ARBA00022741"/>
    </source>
</evidence>
<proteinExistence type="predicted"/>
<dbReference type="InterPro" id="IPR014774">
    <property type="entry name" value="KaiC-like_dom"/>
</dbReference>
<evidence type="ECO:0000256" key="4">
    <source>
        <dbReference type="ARBA" id="ARBA00022840"/>
    </source>
</evidence>
<evidence type="ECO:0000313" key="10">
    <source>
        <dbReference type="Proteomes" id="UP000094112"/>
    </source>
</evidence>
<keyword evidence="10" id="KW-1185">Reference proteome</keyword>
<dbReference type="GO" id="GO:0005657">
    <property type="term" value="C:replication fork"/>
    <property type="evidence" value="ECO:0007669"/>
    <property type="project" value="TreeGrafter"/>
</dbReference>
<feature type="region of interest" description="Disordered" evidence="7">
    <location>
        <begin position="491"/>
        <end position="549"/>
    </location>
</feature>
<dbReference type="Pfam" id="PF06745">
    <property type="entry name" value="ATPase"/>
    <property type="match status" value="1"/>
</dbReference>
<keyword evidence="3" id="KW-0227">DNA damage</keyword>
<evidence type="ECO:0000256" key="7">
    <source>
        <dbReference type="SAM" id="MobiDB-lite"/>
    </source>
</evidence>
<dbReference type="PANTHER" id="PTHR46239">
    <property type="entry name" value="DNA REPAIR PROTEIN RAD51 HOMOLOG 3 RAD51C"/>
    <property type="match status" value="1"/>
</dbReference>
<dbReference type="GO" id="GO:0005524">
    <property type="term" value="F:ATP binding"/>
    <property type="evidence" value="ECO:0007669"/>
    <property type="project" value="UniProtKB-KW"/>
</dbReference>
<comment type="subcellular location">
    <subcellularLocation>
        <location evidence="1">Nucleus</location>
    </subcellularLocation>
</comment>
<keyword evidence="5" id="KW-0234">DNA repair</keyword>
<evidence type="ECO:0000256" key="5">
    <source>
        <dbReference type="ARBA" id="ARBA00023204"/>
    </source>
</evidence>
<feature type="domain" description="RecA family profile 1" evidence="8">
    <location>
        <begin position="28"/>
        <end position="199"/>
    </location>
</feature>
<dbReference type="GO" id="GO:0000400">
    <property type="term" value="F:four-way junction DNA binding"/>
    <property type="evidence" value="ECO:0007669"/>
    <property type="project" value="TreeGrafter"/>
</dbReference>
<dbReference type="GO" id="GO:0033065">
    <property type="term" value="C:Rad51C-XRCC3 complex"/>
    <property type="evidence" value="ECO:0007669"/>
    <property type="project" value="TreeGrafter"/>
</dbReference>
<feature type="region of interest" description="Disordered" evidence="7">
    <location>
        <begin position="419"/>
        <end position="452"/>
    </location>
</feature>
<dbReference type="GeneID" id="30200366"/>
<dbReference type="STRING" id="683960.A0A1E3P548"/>
<keyword evidence="4" id="KW-0067">ATP-binding</keyword>
<dbReference type="GO" id="GO:0008821">
    <property type="term" value="F:crossover junction DNA endonuclease activity"/>
    <property type="evidence" value="ECO:0007669"/>
    <property type="project" value="TreeGrafter"/>
</dbReference>
<dbReference type="InterPro" id="IPR027417">
    <property type="entry name" value="P-loop_NTPase"/>
</dbReference>
<feature type="region of interest" description="Disordered" evidence="7">
    <location>
        <begin position="353"/>
        <end position="390"/>
    </location>
</feature>
<dbReference type="PANTHER" id="PTHR46239:SF1">
    <property type="entry name" value="DNA REPAIR PROTEIN RAD51 HOMOLOG 3"/>
    <property type="match status" value="1"/>
</dbReference>
<keyword evidence="2" id="KW-0547">Nucleotide-binding</keyword>
<feature type="compositionally biased region" description="Polar residues" evidence="7">
    <location>
        <begin position="491"/>
        <end position="502"/>
    </location>
</feature>
<gene>
    <name evidence="9" type="ORF">WICANDRAFT_61164</name>
</gene>
<reference evidence="9 10" key="1">
    <citation type="journal article" date="2016" name="Proc. Natl. Acad. Sci. U.S.A.">
        <title>Comparative genomics of biotechnologically important yeasts.</title>
        <authorList>
            <person name="Riley R."/>
            <person name="Haridas S."/>
            <person name="Wolfe K.H."/>
            <person name="Lopes M.R."/>
            <person name="Hittinger C.T."/>
            <person name="Goeker M."/>
            <person name="Salamov A.A."/>
            <person name="Wisecaver J.H."/>
            <person name="Long T.M."/>
            <person name="Calvey C.H."/>
            <person name="Aerts A.L."/>
            <person name="Barry K.W."/>
            <person name="Choi C."/>
            <person name="Clum A."/>
            <person name="Coughlan A.Y."/>
            <person name="Deshpande S."/>
            <person name="Douglass A.P."/>
            <person name="Hanson S.J."/>
            <person name="Klenk H.-P."/>
            <person name="LaButti K.M."/>
            <person name="Lapidus A."/>
            <person name="Lindquist E.A."/>
            <person name="Lipzen A.M."/>
            <person name="Meier-Kolthoff J.P."/>
            <person name="Ohm R.A."/>
            <person name="Otillar R.P."/>
            <person name="Pangilinan J.L."/>
            <person name="Peng Y."/>
            <person name="Rokas A."/>
            <person name="Rosa C.A."/>
            <person name="Scheuner C."/>
            <person name="Sibirny A.A."/>
            <person name="Slot J.C."/>
            <person name="Stielow J.B."/>
            <person name="Sun H."/>
            <person name="Kurtzman C.P."/>
            <person name="Blackwell M."/>
            <person name="Grigoriev I.V."/>
            <person name="Jeffries T.W."/>
        </authorList>
    </citation>
    <scope>NUCLEOTIDE SEQUENCE [LARGE SCALE GENOMIC DNA]</scope>
    <source>
        <strain evidence="10">ATCC 58044 / CBS 1984 / NCYC 433 / NRRL Y-366-8</strain>
    </source>
</reference>
<dbReference type="GO" id="GO:0000707">
    <property type="term" value="P:meiotic DNA recombinase assembly"/>
    <property type="evidence" value="ECO:0007669"/>
    <property type="project" value="TreeGrafter"/>
</dbReference>
<dbReference type="OrthoDB" id="3981235at2759"/>
<name>A0A1E3P548_WICAA</name>
<evidence type="ECO:0000256" key="1">
    <source>
        <dbReference type="ARBA" id="ARBA00004123"/>
    </source>
</evidence>
<dbReference type="EMBL" id="KV454209">
    <property type="protein sequence ID" value="ODQ60596.1"/>
    <property type="molecule type" value="Genomic_DNA"/>
</dbReference>
<dbReference type="Proteomes" id="UP000094112">
    <property type="component" value="Unassembled WGS sequence"/>
</dbReference>
<dbReference type="PROSITE" id="PS50162">
    <property type="entry name" value="RECA_2"/>
    <property type="match status" value="1"/>
</dbReference>
<feature type="compositionally biased region" description="Polar residues" evidence="7">
    <location>
        <begin position="419"/>
        <end position="434"/>
    </location>
</feature>
<dbReference type="Gene3D" id="3.40.50.300">
    <property type="entry name" value="P-loop containing nucleotide triphosphate hydrolases"/>
    <property type="match status" value="1"/>
</dbReference>
<evidence type="ECO:0000313" key="9">
    <source>
        <dbReference type="EMBL" id="ODQ60596.1"/>
    </source>
</evidence>
<feature type="compositionally biased region" description="Polar residues" evidence="7">
    <location>
        <begin position="374"/>
        <end position="387"/>
    </location>
</feature>
<dbReference type="RefSeq" id="XP_019039803.1">
    <property type="nucleotide sequence ID" value="XM_019183120.1"/>
</dbReference>
<evidence type="ECO:0000256" key="3">
    <source>
        <dbReference type="ARBA" id="ARBA00022763"/>
    </source>
</evidence>
<dbReference type="SUPFAM" id="SSF52540">
    <property type="entry name" value="P-loop containing nucleoside triphosphate hydrolases"/>
    <property type="match status" value="1"/>
</dbReference>
<sequence>MSSIPTPSQTTIHRLPPQSLSQLIGTSSTPPISTSIKYFDEALDGGFQSGSLYEISAINGSGKSSLAAQLTYNCLQMGKHVLWISTLQSIPLQKLRDMCEQELLGNLHHIRLNTIGSLLLFLQSLPLKKTKYSLIIIDDFMSCITRCFDEHEIMINPQHLKSKQNALESKKNRSIQTLLKLISTYCATNDASCVLFNSSTILNMSFVERKKHESSQVPSSSAQFSSQNPSQKPKRFYQQILVSPMGDHPFWSQYFKARMMLYRDWLSSSSSSTTAIFVHLKFNSLVSKIHTPKVISFQESSKGLVEVSKDLNLLISNSSNSFSLEEEDFEDSENEETEIRTTAMNEHPVLLMNSSPRHKGISTAKDILPDDLTNEVSSQMASQTTRTTEIEKSIEDNQNEQDDDEENDSSVIQLNENQFENSDIQSTPEPNIENQSEEVNNENWDKENDNLQFSVPMVEDTTVEIEEIEDELEELYPTQPESLSFIQLSQIHNSQSQTSKRSFPSPPSKTRSVKKLRHPLQDFTNEYHHESYQTQLSSDEYIPASAPYF</sequence>
<dbReference type="InterPro" id="IPR020588">
    <property type="entry name" value="RecA_ATP-bd"/>
</dbReference>
<evidence type="ECO:0000259" key="8">
    <source>
        <dbReference type="PROSITE" id="PS50162"/>
    </source>
</evidence>
<accession>A0A1E3P548</accession>
<evidence type="ECO:0000256" key="6">
    <source>
        <dbReference type="ARBA" id="ARBA00023242"/>
    </source>
</evidence>
<dbReference type="InterPro" id="IPR052093">
    <property type="entry name" value="HR_Repair_Mediator"/>
</dbReference>